<accession>A0A0J6IJR1</accession>
<dbReference type="EMBL" id="JYLF01000009">
    <property type="protein sequence ID" value="KMN12382.1"/>
    <property type="molecule type" value="Genomic_DNA"/>
</dbReference>
<sequence>MYEPSASSEQLSLFGLTSTDYDDTVEVWPDNWQAFRLFEALSTQWRTGACGATGLDYSAIYDTASLSGFTKKNTIKLFPDLRVLEAEAMLVMSEQMNKG</sequence>
<reference evidence="1 2" key="1">
    <citation type="submission" date="2015-02" db="EMBL/GenBank/DDBJ databases">
        <title>Pseudomonas helleri sp. nov. and Pseudomonas weihenstephanensis sp. nov., isolated from raw cows milk.</title>
        <authorList>
            <person name="von Neubeck M."/>
            <person name="Huptas C."/>
            <person name="Wenning M."/>
            <person name="Scherer S."/>
        </authorList>
    </citation>
    <scope>NUCLEOTIDE SEQUENCE [LARGE SCALE GENOMIC DNA]</scope>
    <source>
        <strain evidence="1 2">DSM 29166</strain>
    </source>
</reference>
<dbReference type="Proteomes" id="UP000036325">
    <property type="component" value="Unassembled WGS sequence"/>
</dbReference>
<evidence type="ECO:0000313" key="2">
    <source>
        <dbReference type="Proteomes" id="UP000036325"/>
    </source>
</evidence>
<evidence type="ECO:0000313" key="1">
    <source>
        <dbReference type="EMBL" id="KMN12382.1"/>
    </source>
</evidence>
<dbReference type="AlphaFoldDB" id="A0A0J6IJR1"/>
<organism evidence="1 2">
    <name type="scientific">Pseudomonas weihenstephanensis</name>
    <dbReference type="NCBI Taxonomy" id="1608994"/>
    <lineage>
        <taxon>Bacteria</taxon>
        <taxon>Pseudomonadati</taxon>
        <taxon>Pseudomonadota</taxon>
        <taxon>Gammaproteobacteria</taxon>
        <taxon>Pseudomonadales</taxon>
        <taxon>Pseudomonadaceae</taxon>
        <taxon>Pseudomonas</taxon>
    </lineage>
</organism>
<dbReference type="PATRIC" id="fig|1608994.3.peg.4384"/>
<name>A0A0J6IJR1_9PSED</name>
<dbReference type="STRING" id="1608994.TU86_18360"/>
<proteinExistence type="predicted"/>
<dbReference type="Pfam" id="PF08809">
    <property type="entry name" value="DUF1799"/>
    <property type="match status" value="1"/>
</dbReference>
<dbReference type="InterPro" id="IPR014915">
    <property type="entry name" value="Phage_TLS_TfmB"/>
</dbReference>
<comment type="caution">
    <text evidence="1">The sequence shown here is derived from an EMBL/GenBank/DDBJ whole genome shotgun (WGS) entry which is preliminary data.</text>
</comment>
<gene>
    <name evidence="1" type="ORF">TU86_18360</name>
</gene>
<protein>
    <submittedName>
        <fullName evidence="1">Phage protein</fullName>
    </submittedName>
</protein>